<sequence length="523" mass="62379">MVESFLQQENKKLDQLLTAWNHAVWMVNTTGEKEWQVKEAQAEATYREYCADKDRFSMIQQLLKEVQPGSLEERQLQRLVQEAVENQLPKQLLGEMVQLSSKLSNIFNTFRGSVDGKKVTENEVRHTLIHSDDTIERKKVWEASKQIGNEVQPDLLRLVRLRNQAAKSLGYEDHHQMMFQLQELDRDEVFRIFQELKELTDEPFRKVKDTIDQELSTRFQIDIEELRPWHYMDPFFQEAPSIEGADLSPFIQQYSVEKCTAETFQSLGMEIKDLLARSDLYEREGKNQHAFCIDMDRQGDVRVLCNIHPNEYWMETMLHEFGHAVYDKYMDLNLPFILRTPSHIFTTEAIAMFFGRMVRNREWLHKFIGMSKESLDKMMPKLELMLQRQMLITARWVMTFVFFEKELYANPDQDLNRLWWKLVKEIQYVHPPETNDEPHWAAKIHFTIAPVYYQNYLLGELTASQFDHYIRHHVSDEMFTKKTGQFFMENVFFPGDRYNWQELINQATGEPLNPKYFVEQFVY</sequence>
<dbReference type="InterPro" id="IPR001333">
    <property type="entry name" value="Peptidase_M32_Taq"/>
</dbReference>
<evidence type="ECO:0000256" key="1">
    <source>
        <dbReference type="ARBA" id="ARBA00022729"/>
    </source>
</evidence>
<organism evidence="4 5">
    <name type="scientific">Hazenella coriacea</name>
    <dbReference type="NCBI Taxonomy" id="1179467"/>
    <lineage>
        <taxon>Bacteria</taxon>
        <taxon>Bacillati</taxon>
        <taxon>Bacillota</taxon>
        <taxon>Bacilli</taxon>
        <taxon>Bacillales</taxon>
        <taxon>Thermoactinomycetaceae</taxon>
        <taxon>Hazenella</taxon>
    </lineage>
</organism>
<evidence type="ECO:0000256" key="2">
    <source>
        <dbReference type="ARBA" id="ARBA00023157"/>
    </source>
</evidence>
<proteinExistence type="predicted"/>
<dbReference type="AlphaFoldDB" id="A0A4R3LBS2"/>
<dbReference type="Gene3D" id="1.10.1370.30">
    <property type="match status" value="1"/>
</dbReference>
<dbReference type="Proteomes" id="UP000294937">
    <property type="component" value="Unassembled WGS sequence"/>
</dbReference>
<dbReference type="InterPro" id="IPR001548">
    <property type="entry name" value="Peptidase_M2"/>
</dbReference>
<reference evidence="4 5" key="1">
    <citation type="submission" date="2019-03" db="EMBL/GenBank/DDBJ databases">
        <title>Genomic Encyclopedia of Type Strains, Phase IV (KMG-IV): sequencing the most valuable type-strain genomes for metagenomic binning, comparative biology and taxonomic classification.</title>
        <authorList>
            <person name="Goeker M."/>
        </authorList>
    </citation>
    <scope>NUCLEOTIDE SEQUENCE [LARGE SCALE GENOMIC DNA]</scope>
    <source>
        <strain evidence="4 5">DSM 45707</strain>
    </source>
</reference>
<evidence type="ECO:0000313" key="4">
    <source>
        <dbReference type="EMBL" id="TCS96675.1"/>
    </source>
</evidence>
<gene>
    <name evidence="4" type="ORF">EDD58_101311</name>
</gene>
<evidence type="ECO:0000256" key="3">
    <source>
        <dbReference type="ARBA" id="ARBA00023180"/>
    </source>
</evidence>
<dbReference type="GO" id="GO:0004181">
    <property type="term" value="F:metallocarboxypeptidase activity"/>
    <property type="evidence" value="ECO:0007669"/>
    <property type="project" value="InterPro"/>
</dbReference>
<dbReference type="GO" id="GO:0016020">
    <property type="term" value="C:membrane"/>
    <property type="evidence" value="ECO:0007669"/>
    <property type="project" value="InterPro"/>
</dbReference>
<name>A0A4R3LBS2_9BACL</name>
<protein>
    <submittedName>
        <fullName evidence="4">Peptidyl-dipeptidase A</fullName>
    </submittedName>
</protein>
<keyword evidence="5" id="KW-1185">Reference proteome</keyword>
<dbReference type="PANTHER" id="PTHR34217">
    <property type="entry name" value="METAL-DEPENDENT CARBOXYPEPTIDASE"/>
    <property type="match status" value="1"/>
</dbReference>
<accession>A0A4R3LBS2</accession>
<dbReference type="Pfam" id="PF01401">
    <property type="entry name" value="Peptidase_M2"/>
    <property type="match status" value="1"/>
</dbReference>
<keyword evidence="3" id="KW-0325">Glycoprotein</keyword>
<dbReference type="SUPFAM" id="SSF55486">
    <property type="entry name" value="Metalloproteases ('zincins'), catalytic domain"/>
    <property type="match status" value="1"/>
</dbReference>
<dbReference type="PANTHER" id="PTHR34217:SF1">
    <property type="entry name" value="CARBOXYPEPTIDASE 1"/>
    <property type="match status" value="1"/>
</dbReference>
<keyword evidence="2" id="KW-1015">Disulfide bond</keyword>
<dbReference type="GO" id="GO:0008241">
    <property type="term" value="F:peptidyl-dipeptidase activity"/>
    <property type="evidence" value="ECO:0007669"/>
    <property type="project" value="InterPro"/>
</dbReference>
<evidence type="ECO:0000313" key="5">
    <source>
        <dbReference type="Proteomes" id="UP000294937"/>
    </source>
</evidence>
<keyword evidence="1" id="KW-0732">Signal</keyword>
<comment type="caution">
    <text evidence="4">The sequence shown here is derived from an EMBL/GenBank/DDBJ whole genome shotgun (WGS) entry which is preliminary data.</text>
</comment>
<dbReference type="GO" id="GO:0006508">
    <property type="term" value="P:proteolysis"/>
    <property type="evidence" value="ECO:0007669"/>
    <property type="project" value="InterPro"/>
</dbReference>
<dbReference type="EMBL" id="SMAG01000001">
    <property type="protein sequence ID" value="TCS96675.1"/>
    <property type="molecule type" value="Genomic_DNA"/>
</dbReference>